<feature type="transmembrane region" description="Helical" evidence="2">
    <location>
        <begin position="354"/>
        <end position="373"/>
    </location>
</feature>
<feature type="transmembrane region" description="Helical" evidence="2">
    <location>
        <begin position="94"/>
        <end position="113"/>
    </location>
</feature>
<dbReference type="AlphaFoldDB" id="A0A3A9YYL1"/>
<feature type="transmembrane region" description="Helical" evidence="2">
    <location>
        <begin position="39"/>
        <end position="58"/>
    </location>
</feature>
<evidence type="ECO:0000313" key="3">
    <source>
        <dbReference type="EMBL" id="RKN41232.1"/>
    </source>
</evidence>
<feature type="transmembrane region" description="Helical" evidence="2">
    <location>
        <begin position="433"/>
        <end position="452"/>
    </location>
</feature>
<dbReference type="PANTHER" id="PTHR30282:SF0">
    <property type="entry name" value="P-AMINOBENZOYL-GLUTAMATE TRANSPORT PROTEIN"/>
    <property type="match status" value="1"/>
</dbReference>
<reference evidence="3 4" key="1">
    <citation type="journal article" date="2014" name="Int. J. Syst. Evol. Microbiol.">
        <title>Streptomyces hoynatensis sp. nov., isolated from deep marine sediment.</title>
        <authorList>
            <person name="Veyisoglu A."/>
            <person name="Sahin N."/>
        </authorList>
    </citation>
    <scope>NUCLEOTIDE SEQUENCE [LARGE SCALE GENOMIC DNA]</scope>
    <source>
        <strain evidence="3 4">KCTC 29097</strain>
    </source>
</reference>
<dbReference type="RefSeq" id="WP_120680181.1">
    <property type="nucleotide sequence ID" value="NZ_RBAL01000008.1"/>
</dbReference>
<keyword evidence="2" id="KW-1133">Transmembrane helix</keyword>
<feature type="transmembrane region" description="Helical" evidence="2">
    <location>
        <begin position="521"/>
        <end position="544"/>
    </location>
</feature>
<dbReference type="Pfam" id="PF03806">
    <property type="entry name" value="ABG_transport"/>
    <property type="match status" value="2"/>
</dbReference>
<dbReference type="Proteomes" id="UP000272474">
    <property type="component" value="Unassembled WGS sequence"/>
</dbReference>
<feature type="transmembrane region" description="Helical" evidence="2">
    <location>
        <begin position="221"/>
        <end position="242"/>
    </location>
</feature>
<feature type="transmembrane region" description="Helical" evidence="2">
    <location>
        <begin position="314"/>
        <end position="334"/>
    </location>
</feature>
<keyword evidence="4" id="KW-1185">Reference proteome</keyword>
<feature type="transmembrane region" description="Helical" evidence="2">
    <location>
        <begin position="173"/>
        <end position="193"/>
    </location>
</feature>
<feature type="transmembrane region" description="Helical" evidence="2">
    <location>
        <begin position="459"/>
        <end position="479"/>
    </location>
</feature>
<dbReference type="InterPro" id="IPR004697">
    <property type="entry name" value="AbgT"/>
</dbReference>
<dbReference type="PANTHER" id="PTHR30282">
    <property type="entry name" value="P-AMINOBENZOYL GLUTAMATE TRANSPORTER"/>
    <property type="match status" value="1"/>
</dbReference>
<keyword evidence="2" id="KW-0472">Membrane</keyword>
<proteinExistence type="predicted"/>
<dbReference type="GO" id="GO:1902604">
    <property type="term" value="P:p-aminobenzoyl-glutamate transmembrane transport"/>
    <property type="evidence" value="ECO:0007669"/>
    <property type="project" value="InterPro"/>
</dbReference>
<feature type="transmembrane region" description="Helical" evidence="2">
    <location>
        <begin position="491"/>
        <end position="509"/>
    </location>
</feature>
<accession>A0A3A9YYL1</accession>
<dbReference type="OrthoDB" id="3314392at2"/>
<evidence type="ECO:0000256" key="2">
    <source>
        <dbReference type="SAM" id="Phobius"/>
    </source>
</evidence>
<evidence type="ECO:0000313" key="4">
    <source>
        <dbReference type="Proteomes" id="UP000272474"/>
    </source>
</evidence>
<gene>
    <name evidence="3" type="ORF">D7294_16005</name>
</gene>
<protein>
    <submittedName>
        <fullName evidence="3">AbgT family transporter</fullName>
    </submittedName>
</protein>
<name>A0A3A9YYL1_9ACTN</name>
<evidence type="ECO:0000256" key="1">
    <source>
        <dbReference type="SAM" id="MobiDB-lite"/>
    </source>
</evidence>
<dbReference type="EMBL" id="RBAL01000008">
    <property type="protein sequence ID" value="RKN41232.1"/>
    <property type="molecule type" value="Genomic_DNA"/>
</dbReference>
<organism evidence="3 4">
    <name type="scientific">Streptomyces hoynatensis</name>
    <dbReference type="NCBI Taxonomy" id="1141874"/>
    <lineage>
        <taxon>Bacteria</taxon>
        <taxon>Bacillati</taxon>
        <taxon>Actinomycetota</taxon>
        <taxon>Actinomycetes</taxon>
        <taxon>Kitasatosporales</taxon>
        <taxon>Streptomycetaceae</taxon>
        <taxon>Streptomyces</taxon>
    </lineage>
</organism>
<keyword evidence="2" id="KW-0812">Transmembrane</keyword>
<comment type="caution">
    <text evidence="3">The sequence shown here is derived from an EMBL/GenBank/DDBJ whole genome shotgun (WGS) entry which is preliminary data.</text>
</comment>
<dbReference type="GO" id="GO:0015558">
    <property type="term" value="F:secondary active p-aminobenzoyl-glutamate transmembrane transporter activity"/>
    <property type="evidence" value="ECO:0007669"/>
    <property type="project" value="InterPro"/>
</dbReference>
<feature type="transmembrane region" description="Helical" evidence="2">
    <location>
        <begin position="394"/>
        <end position="413"/>
    </location>
</feature>
<sequence>MQDTLVPPSPSPSQRRGARLLDRVLVGIERAGNRLPHPFFLFLFLFVLLAVISTVLAACDAKVTVPGSDDTLKIKGLLTGEGLRWLLENLIPNFTGFPPLGTVLLMMMAVGVAERAGLLEALVRATIARAPRGALPYVVAFVSCQGHVMSDIAILVIPPLAALAFKSAGRNPIAGLICAFATVCAGYAAGFIVGSLDALYVGITEPAAAVVPAGADAPTHVLINWFFTAAASALLALVGGLLTTRVLEPRLPQPVEVPAEPPAGAAAEGEAPGRDGEAATGAAGEAAATARGAEAEQAAGAVSTAISPVERRGLLLSGLAFLLYAAVVVVGWLIPGSPLRGEGGALVNSPVLTGIVPLLFVAFVIAGCVYGATTRSFTKAEDVPRTMAESVTNMSSYIVLIFAISQVIGVFNWSGVGTLLAVKCASLLEDAGLTGFLGIVLFVLVVTVLNLFITSGSALWALMAPVFVPTFLLLGLEPALTQAAFRIGDSATQMITPMNPYLFLTLALLRRYEPQAQLGTLLSRLAIYVVPFLITWLAVLGVFYGLDLPLGPGSDIHAP</sequence>
<feature type="region of interest" description="Disordered" evidence="1">
    <location>
        <begin position="257"/>
        <end position="286"/>
    </location>
</feature>